<evidence type="ECO:0000313" key="2">
    <source>
        <dbReference type="EMBL" id="KAG2399064.1"/>
    </source>
</evidence>
<dbReference type="Proteomes" id="UP000743370">
    <property type="component" value="Unassembled WGS sequence"/>
</dbReference>
<accession>A0A8T0KHE1</accession>
<keyword evidence="1" id="KW-1133">Transmembrane helix</keyword>
<sequence length="325" mass="37183">MFLGTNNCVWLQVSRGMFMPRAVETRKTAFSSRILNQPSNTAYPNTWFHTSTTTFLSQPIQPKKRIIRKFSSSNSDEPFIKNSESKMGLLDLEKHFAFYGAYHSNPINVGIHILFVWPILFTAQIILYFTPSLLSLGFLPPVLVLNWGFFATVFYALFYMALDTKAGSFTAFLTFFCWVASSFVANNLGYSLAWKVVSEFTLYFADHECMSDVFLLIDMLKFYVSDMHVLAFSQLLQLGSLPVVLAAQLFCWTGQFIGHGLFEKRAPALLDNLSQAFLMAPYFVVLEILQSSFGYEPYPGFKTRVKARIDSDIKQWHDKKQKKHS</sequence>
<keyword evidence="1" id="KW-0812">Transmembrane</keyword>
<dbReference type="InterPro" id="IPR009305">
    <property type="entry name" value="Mpo1-like"/>
</dbReference>
<dbReference type="GO" id="GO:0046521">
    <property type="term" value="P:sphingoid catabolic process"/>
    <property type="evidence" value="ECO:0007669"/>
    <property type="project" value="TreeGrafter"/>
</dbReference>
<feature type="transmembrane region" description="Helical" evidence="1">
    <location>
        <begin position="235"/>
        <end position="257"/>
    </location>
</feature>
<feature type="transmembrane region" description="Helical" evidence="1">
    <location>
        <begin position="109"/>
        <end position="130"/>
    </location>
</feature>
<dbReference type="PANTHER" id="PTHR28026:SF9">
    <property type="entry name" value="2-HYDROXY-PALMITIC ACID DIOXYGENASE MPO1"/>
    <property type="match status" value="1"/>
</dbReference>
<evidence type="ECO:0000313" key="3">
    <source>
        <dbReference type="Proteomes" id="UP000743370"/>
    </source>
</evidence>
<dbReference type="EMBL" id="JABFOF010000004">
    <property type="protein sequence ID" value="KAG2399064.1"/>
    <property type="molecule type" value="Genomic_DNA"/>
</dbReference>
<dbReference type="GO" id="GO:0016020">
    <property type="term" value="C:membrane"/>
    <property type="evidence" value="ECO:0007669"/>
    <property type="project" value="GOC"/>
</dbReference>
<dbReference type="PANTHER" id="PTHR28026">
    <property type="entry name" value="DUF962 DOMAIN PROTEIN (AFU_ORTHOLOGUE AFUA_8G05310)"/>
    <property type="match status" value="1"/>
</dbReference>
<keyword evidence="1" id="KW-0472">Membrane</keyword>
<dbReference type="AlphaFoldDB" id="A0A8T0KHE1"/>
<dbReference type="GO" id="GO:0005783">
    <property type="term" value="C:endoplasmic reticulum"/>
    <property type="evidence" value="ECO:0007669"/>
    <property type="project" value="TreeGrafter"/>
</dbReference>
<feature type="transmembrane region" description="Helical" evidence="1">
    <location>
        <begin position="169"/>
        <end position="188"/>
    </location>
</feature>
<protein>
    <recommendedName>
        <fullName evidence="4">Endoplasmic reticulum membrane protein</fullName>
    </recommendedName>
</protein>
<organism evidence="2 3">
    <name type="scientific">Phaseolus angularis</name>
    <name type="common">Azuki bean</name>
    <name type="synonym">Vigna angularis</name>
    <dbReference type="NCBI Taxonomy" id="3914"/>
    <lineage>
        <taxon>Eukaryota</taxon>
        <taxon>Viridiplantae</taxon>
        <taxon>Streptophyta</taxon>
        <taxon>Embryophyta</taxon>
        <taxon>Tracheophyta</taxon>
        <taxon>Spermatophyta</taxon>
        <taxon>Magnoliopsida</taxon>
        <taxon>eudicotyledons</taxon>
        <taxon>Gunneridae</taxon>
        <taxon>Pentapetalae</taxon>
        <taxon>rosids</taxon>
        <taxon>fabids</taxon>
        <taxon>Fabales</taxon>
        <taxon>Fabaceae</taxon>
        <taxon>Papilionoideae</taxon>
        <taxon>50 kb inversion clade</taxon>
        <taxon>NPAAA clade</taxon>
        <taxon>indigoferoid/millettioid clade</taxon>
        <taxon>Phaseoleae</taxon>
        <taxon>Vigna</taxon>
    </lineage>
</organism>
<reference evidence="2 3" key="1">
    <citation type="submission" date="2020-05" db="EMBL/GenBank/DDBJ databases">
        <title>Vigna angularis (adzuki bean) Var. LongXiaoDou No. 4 denovo assembly.</title>
        <authorList>
            <person name="Xiang H."/>
        </authorList>
    </citation>
    <scope>NUCLEOTIDE SEQUENCE [LARGE SCALE GENOMIC DNA]</scope>
    <source>
        <tissue evidence="2">Leaf</tissue>
    </source>
</reference>
<evidence type="ECO:0008006" key="4">
    <source>
        <dbReference type="Google" id="ProtNLM"/>
    </source>
</evidence>
<proteinExistence type="predicted"/>
<name>A0A8T0KHE1_PHAAN</name>
<evidence type="ECO:0000256" key="1">
    <source>
        <dbReference type="SAM" id="Phobius"/>
    </source>
</evidence>
<comment type="caution">
    <text evidence="2">The sequence shown here is derived from an EMBL/GenBank/DDBJ whole genome shotgun (WGS) entry which is preliminary data.</text>
</comment>
<gene>
    <name evidence="2" type="ORF">HKW66_Vig0084540</name>
</gene>
<dbReference type="Pfam" id="PF06127">
    <property type="entry name" value="Mpo1-like"/>
    <property type="match status" value="1"/>
</dbReference>
<feature type="transmembrane region" description="Helical" evidence="1">
    <location>
        <begin position="142"/>
        <end position="162"/>
    </location>
</feature>